<keyword evidence="1" id="KW-0472">Membrane</keyword>
<evidence type="ECO:0000256" key="1">
    <source>
        <dbReference type="SAM" id="Phobius"/>
    </source>
</evidence>
<protein>
    <submittedName>
        <fullName evidence="2">Uncharacterized protein</fullName>
    </submittedName>
</protein>
<name>A0ABY1R8D8_9FLAO</name>
<accession>A0ABY1R8D8</accession>
<feature type="transmembrane region" description="Helical" evidence="1">
    <location>
        <begin position="51"/>
        <end position="72"/>
    </location>
</feature>
<keyword evidence="3" id="KW-1185">Reference proteome</keyword>
<evidence type="ECO:0000313" key="3">
    <source>
        <dbReference type="Proteomes" id="UP001158050"/>
    </source>
</evidence>
<keyword evidence="1" id="KW-1133">Transmembrane helix</keyword>
<dbReference type="Proteomes" id="UP001158050">
    <property type="component" value="Unassembled WGS sequence"/>
</dbReference>
<gene>
    <name evidence="2" type="ORF">SAMN05421679_109106</name>
</gene>
<proteinExistence type="predicted"/>
<feature type="transmembrane region" description="Helical" evidence="1">
    <location>
        <begin position="20"/>
        <end position="39"/>
    </location>
</feature>
<dbReference type="EMBL" id="FXUO01000009">
    <property type="protein sequence ID" value="SMP96557.1"/>
    <property type="molecule type" value="Genomic_DNA"/>
</dbReference>
<evidence type="ECO:0000313" key="2">
    <source>
        <dbReference type="EMBL" id="SMP96557.1"/>
    </source>
</evidence>
<dbReference type="RefSeq" id="WP_283417879.1">
    <property type="nucleotide sequence ID" value="NZ_FXUO01000009.1"/>
</dbReference>
<sequence>METENLQTNPANSKQWYDNKILLIVLFFLFPPMGIYGMLKHKTAIWKKVIYILPCAFLLLLFPTAIIASFFIDNYKEGMDSYYKRDYKNADYFLRRVKPDDAHYKDALAKIAILKPKIDSIELEERQKEIAKSNKKEVEPNKLTPEEIQTLKDFQTKWSENIVKDWKGDYFKNSSVSKSGDTIKFELIKVASTGNWQSSAEMNREIYQKEYDSLLKQNFNNKYNLLKTKIIIIPDSGQQKINEALADRKRQIKVQFSAWDGSHRELKRLVKSAMNDPSSFEHVNTTYKDKGDYIIVQMSFRGKNAFGATVLNAVTAKADLNGNILSVSKF</sequence>
<reference evidence="2 3" key="1">
    <citation type="submission" date="2017-05" db="EMBL/GenBank/DDBJ databases">
        <authorList>
            <person name="Varghese N."/>
            <person name="Submissions S."/>
        </authorList>
    </citation>
    <scope>NUCLEOTIDE SEQUENCE [LARGE SCALE GENOMIC DNA]</scope>
    <source>
        <strain evidence="2 3">DSM 18015</strain>
    </source>
</reference>
<organism evidence="2 3">
    <name type="scientific">Epilithonimonas pallida</name>
    <dbReference type="NCBI Taxonomy" id="373671"/>
    <lineage>
        <taxon>Bacteria</taxon>
        <taxon>Pseudomonadati</taxon>
        <taxon>Bacteroidota</taxon>
        <taxon>Flavobacteriia</taxon>
        <taxon>Flavobacteriales</taxon>
        <taxon>Weeksellaceae</taxon>
        <taxon>Chryseobacterium group</taxon>
        <taxon>Epilithonimonas</taxon>
    </lineage>
</organism>
<comment type="caution">
    <text evidence="2">The sequence shown here is derived from an EMBL/GenBank/DDBJ whole genome shotgun (WGS) entry which is preliminary data.</text>
</comment>
<keyword evidence="1" id="KW-0812">Transmembrane</keyword>